<keyword evidence="4" id="KW-1185">Reference proteome</keyword>
<proteinExistence type="predicted"/>
<protein>
    <recommendedName>
        <fullName evidence="2">Farnesoic acid O-methyl transferase domain-containing protein</fullName>
    </recommendedName>
</protein>
<feature type="transmembrane region" description="Helical" evidence="1">
    <location>
        <begin position="89"/>
        <end position="109"/>
    </location>
</feature>
<feature type="transmembrane region" description="Helical" evidence="1">
    <location>
        <begin position="694"/>
        <end position="719"/>
    </location>
</feature>
<evidence type="ECO:0000259" key="2">
    <source>
        <dbReference type="Pfam" id="PF12248"/>
    </source>
</evidence>
<feature type="domain" description="Farnesoic acid O-methyl transferase" evidence="2">
    <location>
        <begin position="413"/>
        <end position="529"/>
    </location>
</feature>
<dbReference type="AlphaFoldDB" id="A0A8B6HU34"/>
<feature type="domain" description="Farnesoic acid O-methyl transferase" evidence="2">
    <location>
        <begin position="919"/>
        <end position="985"/>
    </location>
</feature>
<evidence type="ECO:0000256" key="1">
    <source>
        <dbReference type="SAM" id="Phobius"/>
    </source>
</evidence>
<dbReference type="PANTHER" id="PTHR36695">
    <property type="entry name" value="AGAP008648-PA"/>
    <property type="match status" value="1"/>
</dbReference>
<keyword evidence="1" id="KW-0812">Transmembrane</keyword>
<keyword evidence="1" id="KW-1133">Transmembrane helix</keyword>
<feature type="transmembrane region" description="Helical" evidence="1">
    <location>
        <begin position="15"/>
        <end position="32"/>
    </location>
</feature>
<dbReference type="Proteomes" id="UP000596742">
    <property type="component" value="Unassembled WGS sequence"/>
</dbReference>
<organism evidence="3 4">
    <name type="scientific">Mytilus galloprovincialis</name>
    <name type="common">Mediterranean mussel</name>
    <dbReference type="NCBI Taxonomy" id="29158"/>
    <lineage>
        <taxon>Eukaryota</taxon>
        <taxon>Metazoa</taxon>
        <taxon>Spiralia</taxon>
        <taxon>Lophotrochozoa</taxon>
        <taxon>Mollusca</taxon>
        <taxon>Bivalvia</taxon>
        <taxon>Autobranchia</taxon>
        <taxon>Pteriomorphia</taxon>
        <taxon>Mytilida</taxon>
        <taxon>Mytiloidea</taxon>
        <taxon>Mytilidae</taxon>
        <taxon>Mytilinae</taxon>
        <taxon>Mytilus</taxon>
    </lineage>
</organism>
<dbReference type="Pfam" id="PF12248">
    <property type="entry name" value="Methyltransf_FA"/>
    <property type="match status" value="4"/>
</dbReference>
<dbReference type="PANTHER" id="PTHR36695:SF12">
    <property type="entry name" value="AGAP008648-PA"/>
    <property type="match status" value="1"/>
</dbReference>
<name>A0A8B6HU34_MYTGA</name>
<sequence>MFLPTPPEWYTRPNWVAGVSCFSVLSVILHVIAVIAPYWGVFSISSLGITTSVYYGLWSKCTAMNTGTTVCLDWTPSTSSGALKATQTFGMIGVLTAMAGSFIFVLMALKNLMSKPAIIVNIIAFFVSAVSSFLAIITFVVTFVMTPDSDSPSWCFILVFFPTVITGLTGGYLLLFAKKKGILFQKPREPIEYIKPPVSAGLPTKSKIKVRTINEPHPVDEEEAKKNKELIDNCQGPSIETPKLYEYILLSDNNICIGNSVTDSITFNVKTKSDAHVALMSSNSDHDPIYEIIIGGWANSRSIIRDSKEGLPLAMHHGPILKQNVYRTFNISWSHGHIRVKDGSEATIMEWTDTTNPLEIRNIGISTWWSSTGNWSFPCQVSDCQGHSIETPNLYKYILLSDNGICIGNQVTDSFSFKVKAKTNAHIALMSSNNEQDPLYEIILGGWDNLKSIIRYSKEGLPLAMHRGPVLKPTVYRTFYIKWNNGQIRVEDGSKATIMEWTDTSSSFEIRNIGISTGWGSIGNWSFPCRDCQGPSIETPKLYKYILLSDYGIVIENLVNDSINFKVKASRNVQVALMSSNTDQDPLYEIVLGGWVNSKSVIRDSKEGVALATHVGQVLNQTEYRKFYISWRDGRIRVENESKATIMEWTDTSSPLKIRNIGISTRGGSTGNWKFPCKGIQEQENIISSKKTEILFILLTAILFVIVTFILGCLFIRHYKRNRVRLPSSKDEVDRGNTNEIYDEIDIALEINVNNSVYLTPPGDDQIGIHEMRDAEQISTSICKQTIQNIVEQKMRDISMGHRIRSPSPRDQTDTGSTNEVCKEIDIALEINVNNSVYISSSGNDQIENREMRDAEQISMPTSIQTIQGIKEHTMSDMSMSVLPETTKHVVSETVQVASEDNLSELNSRRSSLSSESEYDKCFNNNGIGIGRDIIRFKVKASKDAHIALMSSNTDHDPLFEIVLGGWANSKSVIRDRKQGRALATHHG</sequence>
<feature type="transmembrane region" description="Helical" evidence="1">
    <location>
        <begin position="118"/>
        <end position="144"/>
    </location>
</feature>
<accession>A0A8B6HU34</accession>
<dbReference type="Gene3D" id="1.20.140.150">
    <property type="match status" value="1"/>
</dbReference>
<reference evidence="3" key="1">
    <citation type="submission" date="2018-11" db="EMBL/GenBank/DDBJ databases">
        <authorList>
            <person name="Alioto T."/>
            <person name="Alioto T."/>
        </authorList>
    </citation>
    <scope>NUCLEOTIDE SEQUENCE</scope>
</reference>
<comment type="caution">
    <text evidence="3">The sequence shown here is derived from an EMBL/GenBank/DDBJ whole genome shotgun (WGS) entry which is preliminary data.</text>
</comment>
<gene>
    <name evidence="3" type="ORF">MGAL_10B005822</name>
</gene>
<dbReference type="EMBL" id="UYJE01010553">
    <property type="protein sequence ID" value="VDI84267.1"/>
    <property type="molecule type" value="Genomic_DNA"/>
</dbReference>
<evidence type="ECO:0000313" key="4">
    <source>
        <dbReference type="Proteomes" id="UP000596742"/>
    </source>
</evidence>
<dbReference type="InterPro" id="IPR022041">
    <property type="entry name" value="Methyltransf_FA"/>
</dbReference>
<feature type="domain" description="Farnesoic acid O-methyl transferase" evidence="2">
    <location>
        <begin position="259"/>
        <end position="380"/>
    </location>
</feature>
<feature type="transmembrane region" description="Helical" evidence="1">
    <location>
        <begin position="156"/>
        <end position="177"/>
    </location>
</feature>
<keyword evidence="1" id="KW-0472">Membrane</keyword>
<evidence type="ECO:0000313" key="3">
    <source>
        <dbReference type="EMBL" id="VDI84267.1"/>
    </source>
</evidence>
<feature type="domain" description="Farnesoic acid O-methyl transferase" evidence="2">
    <location>
        <begin position="557"/>
        <end position="678"/>
    </location>
</feature>
<feature type="transmembrane region" description="Helical" evidence="1">
    <location>
        <begin position="39"/>
        <end position="57"/>
    </location>
</feature>
<dbReference type="OrthoDB" id="6044186at2759"/>